<feature type="compositionally biased region" description="Basic and acidic residues" evidence="2">
    <location>
        <begin position="587"/>
        <end position="596"/>
    </location>
</feature>
<name>A0A7X6S2D8_9STRE</name>
<evidence type="ECO:0000259" key="5">
    <source>
        <dbReference type="Pfam" id="PF18938"/>
    </source>
</evidence>
<dbReference type="Pfam" id="PF04650">
    <property type="entry name" value="YSIRK_signal"/>
    <property type="match status" value="1"/>
</dbReference>
<feature type="chain" id="PRO_5031172544" evidence="3">
    <location>
        <begin position="42"/>
        <end position="667"/>
    </location>
</feature>
<feature type="region of interest" description="Disordered" evidence="2">
    <location>
        <begin position="640"/>
        <end position="667"/>
    </location>
</feature>
<feature type="region of interest" description="Disordered" evidence="2">
    <location>
        <begin position="568"/>
        <end position="596"/>
    </location>
</feature>
<feature type="compositionally biased region" description="Polar residues" evidence="2">
    <location>
        <begin position="481"/>
        <end position="490"/>
    </location>
</feature>
<feature type="domain" description="YSIRK Gram-positive signal peptide" evidence="4">
    <location>
        <begin position="8"/>
        <end position="33"/>
    </location>
</feature>
<feature type="non-terminal residue" evidence="6">
    <location>
        <position position="667"/>
    </location>
</feature>
<evidence type="ECO:0000313" key="6">
    <source>
        <dbReference type="EMBL" id="NKZ21275.1"/>
    </source>
</evidence>
<keyword evidence="1 3" id="KW-0732">Signal</keyword>
<evidence type="ECO:0000313" key="7">
    <source>
        <dbReference type="Proteomes" id="UP000522720"/>
    </source>
</evidence>
<keyword evidence="7" id="KW-1185">Reference proteome</keyword>
<proteinExistence type="predicted"/>
<feature type="domain" description="Atypical Rib" evidence="5">
    <location>
        <begin position="90"/>
        <end position="157"/>
    </location>
</feature>
<dbReference type="Proteomes" id="UP000522720">
    <property type="component" value="Unassembled WGS sequence"/>
</dbReference>
<feature type="signal peptide" evidence="3">
    <location>
        <begin position="1"/>
        <end position="41"/>
    </location>
</feature>
<dbReference type="Gene3D" id="3.10.20.890">
    <property type="match status" value="2"/>
</dbReference>
<comment type="caution">
    <text evidence="6">The sequence shown here is derived from an EMBL/GenBank/DDBJ whole genome shotgun (WGS) entry which is preliminary data.</text>
</comment>
<accession>A0A7X6S2D8</accession>
<dbReference type="Pfam" id="PF18938">
    <property type="entry name" value="aRib"/>
    <property type="match status" value="2"/>
</dbReference>
<protein>
    <submittedName>
        <fullName evidence="6">YSIRK-type signal peptide-containing protein</fullName>
    </submittedName>
</protein>
<sequence length="667" mass="72446">MRKFNWYNLKQRFSLRKYHFGVASILLGTAIIFGSATTAQATELSPTTPTNAVALDGSLQADVTSSDVIPDSTPVLREAVRALVSDTFSPKVGEKVAVKDLANISSEEKVAIEQAIRLANPDLPDKSTILVANDGSATLTYEDSSTDTLSASELVYQEPVEASSKPIRQTGITYKVTYTDAESGKQIFSQNKSEAIETTEDIASKEVTVTADFNQPALAKYKLADDQESSITKELREKSSSKERIFDFKVVENTEITSVRLPEGASFRSVSAPIVTRYDEKDGKAQFTVEGVIDGGDASEHNNNIIRSINYSYDSMTNQTTWLVNIIPSVSGDSQLGYVVASNSRIISVENTNETGKYGKKSDPVDISGLPFGGMPNYTYKKAERIGYTHITGGIPDSSVLKVVTEGEPNTFYIRTSTALVPLTLENNLKSEDPKVVKTRYDETSRVQIPIPKEQIDKLIEDTKKEIEKENDKTPPAPPTLTEQNGSVTVTPPKDEDTKTVEITYTPEGQQPPITSTVTKGDNGQWTTPDQNLTVDPNTGKVTIPADKIKDGTVVTAVAKDKVGNVSPEATVTVPDKPKTPQADLITPKDPEKTPVVDKTNLTEEEKGKVSEAVKKANPDFPASTTVEVGNDGTVTVTYPDKSKDTITSDKTVTQIPMADRITPKDP</sequence>
<feature type="region of interest" description="Disordered" evidence="2">
    <location>
        <begin position="468"/>
        <end position="531"/>
    </location>
</feature>
<reference evidence="6 7" key="1">
    <citation type="submission" date="2020-04" db="EMBL/GenBank/DDBJ databases">
        <title>MicrobeNet Type strains.</title>
        <authorList>
            <person name="Nicholson A.C."/>
        </authorList>
    </citation>
    <scope>NUCLEOTIDE SEQUENCE [LARGE SCALE GENOMIC DNA]</scope>
    <source>
        <strain evidence="6 7">CCUG 69612</strain>
    </source>
</reference>
<dbReference type="EMBL" id="JAAXPR010000028">
    <property type="protein sequence ID" value="NKZ21275.1"/>
    <property type="molecule type" value="Genomic_DNA"/>
</dbReference>
<feature type="domain" description="Atypical Rib" evidence="5">
    <location>
        <begin position="587"/>
        <end position="655"/>
    </location>
</feature>
<gene>
    <name evidence="6" type="ORF">HF992_10690</name>
</gene>
<dbReference type="AlphaFoldDB" id="A0A7X6S2D8"/>
<evidence type="ECO:0000256" key="1">
    <source>
        <dbReference type="ARBA" id="ARBA00022729"/>
    </source>
</evidence>
<evidence type="ECO:0000256" key="2">
    <source>
        <dbReference type="SAM" id="MobiDB-lite"/>
    </source>
</evidence>
<dbReference type="InterPro" id="IPR005877">
    <property type="entry name" value="YSIRK_signal_dom"/>
</dbReference>
<dbReference type="NCBIfam" id="TIGR01168">
    <property type="entry name" value="YSIRK_signal"/>
    <property type="match status" value="1"/>
</dbReference>
<feature type="compositionally biased region" description="Polar residues" evidence="2">
    <location>
        <begin position="501"/>
        <end position="531"/>
    </location>
</feature>
<evidence type="ECO:0000256" key="3">
    <source>
        <dbReference type="SAM" id="SignalP"/>
    </source>
</evidence>
<dbReference type="InterPro" id="IPR044024">
    <property type="entry name" value="aRib"/>
</dbReference>
<organism evidence="6 7">
    <name type="scientific">Streptococcus ovuberis</name>
    <dbReference type="NCBI Taxonomy" id="1936207"/>
    <lineage>
        <taxon>Bacteria</taxon>
        <taxon>Bacillati</taxon>
        <taxon>Bacillota</taxon>
        <taxon>Bacilli</taxon>
        <taxon>Lactobacillales</taxon>
        <taxon>Streptococcaceae</taxon>
        <taxon>Streptococcus</taxon>
    </lineage>
</organism>
<dbReference type="RefSeq" id="WP_168550003.1">
    <property type="nucleotide sequence ID" value="NZ_JAAXPR010000028.1"/>
</dbReference>
<evidence type="ECO:0000259" key="4">
    <source>
        <dbReference type="Pfam" id="PF04650"/>
    </source>
</evidence>